<proteinExistence type="predicted"/>
<keyword evidence="1" id="KW-0812">Transmembrane</keyword>
<sequence>MEKAMNTIIRICHFFLFILLILHGVVIVVDPTFLSSNTSTLLLAAISVCSGIIYYFYQKRKLQNTLDTKIMASLFIGSITVYCLWVTAITLGWIDYNPTWLNQP</sequence>
<evidence type="ECO:0000313" key="3">
    <source>
        <dbReference type="Proteomes" id="UP000216035"/>
    </source>
</evidence>
<dbReference type="Proteomes" id="UP000216035">
    <property type="component" value="Unassembled WGS sequence"/>
</dbReference>
<reference evidence="2 3" key="1">
    <citation type="submission" date="2017-07" db="EMBL/GenBank/DDBJ databases">
        <title>Flavobacterium cyanobacteriorum sp. nov., isolated from cyanobacterial aggregates in a eutrophic lake.</title>
        <authorList>
            <person name="Cai H."/>
        </authorList>
    </citation>
    <scope>NUCLEOTIDE SEQUENCE [LARGE SCALE GENOMIC DNA]</scope>
    <source>
        <strain evidence="2 3">TH167</strain>
    </source>
</reference>
<dbReference type="EMBL" id="NOXX01000170">
    <property type="protein sequence ID" value="OYQ46105.1"/>
    <property type="molecule type" value="Genomic_DNA"/>
</dbReference>
<keyword evidence="1" id="KW-0472">Membrane</keyword>
<gene>
    <name evidence="2" type="ORF">CHX27_04950</name>
</gene>
<evidence type="ECO:0000256" key="1">
    <source>
        <dbReference type="SAM" id="Phobius"/>
    </source>
</evidence>
<protein>
    <submittedName>
        <fullName evidence="2">Uncharacterized protein</fullName>
    </submittedName>
</protein>
<feature type="transmembrane region" description="Helical" evidence="1">
    <location>
        <begin position="70"/>
        <end position="94"/>
    </location>
</feature>
<keyword evidence="1" id="KW-1133">Transmembrane helix</keyword>
<name>A0A255ZYZ3_9FLAO</name>
<feature type="transmembrane region" description="Helical" evidence="1">
    <location>
        <begin position="7"/>
        <end position="29"/>
    </location>
</feature>
<dbReference type="AlphaFoldDB" id="A0A255ZYZ3"/>
<organism evidence="2 3">
    <name type="scientific">Flavobacterium aurantiibacter</name>
    <dbReference type="NCBI Taxonomy" id="2023067"/>
    <lineage>
        <taxon>Bacteria</taxon>
        <taxon>Pseudomonadati</taxon>
        <taxon>Bacteroidota</taxon>
        <taxon>Flavobacteriia</taxon>
        <taxon>Flavobacteriales</taxon>
        <taxon>Flavobacteriaceae</taxon>
        <taxon>Flavobacterium</taxon>
    </lineage>
</organism>
<keyword evidence="3" id="KW-1185">Reference proteome</keyword>
<feature type="transmembrane region" description="Helical" evidence="1">
    <location>
        <begin position="41"/>
        <end position="58"/>
    </location>
</feature>
<accession>A0A255ZYZ3</accession>
<evidence type="ECO:0000313" key="2">
    <source>
        <dbReference type="EMBL" id="OYQ46105.1"/>
    </source>
</evidence>
<comment type="caution">
    <text evidence="2">The sequence shown here is derived from an EMBL/GenBank/DDBJ whole genome shotgun (WGS) entry which is preliminary data.</text>
</comment>